<feature type="region of interest" description="Disordered" evidence="1">
    <location>
        <begin position="60"/>
        <end position="79"/>
    </location>
</feature>
<name>A0ABT5HXU9_9CAUL</name>
<evidence type="ECO:0000256" key="2">
    <source>
        <dbReference type="SAM" id="Phobius"/>
    </source>
</evidence>
<comment type="caution">
    <text evidence="3">The sequence shown here is derived from an EMBL/GenBank/DDBJ whole genome shotgun (WGS) entry which is preliminary data.</text>
</comment>
<evidence type="ECO:0000256" key="1">
    <source>
        <dbReference type="SAM" id="MobiDB-lite"/>
    </source>
</evidence>
<dbReference type="EMBL" id="JAQQKX010000017">
    <property type="protein sequence ID" value="MDC7684900.1"/>
    <property type="molecule type" value="Genomic_DNA"/>
</dbReference>
<feature type="transmembrane region" description="Helical" evidence="2">
    <location>
        <begin position="6"/>
        <end position="31"/>
    </location>
</feature>
<dbReference type="RefSeq" id="WP_272749378.1">
    <property type="nucleotide sequence ID" value="NZ_JAQQKX010000017.1"/>
</dbReference>
<sequence length="79" mass="9642">MNKIFRYWLILCTSFYDWLLVIMFPLFWLFGKHNGKTVRRRTDDAFWNAVNYDPIPDEAEEAKKARRKRRKPGQLADFE</sequence>
<keyword evidence="2" id="KW-1133">Transmembrane helix</keyword>
<evidence type="ECO:0000313" key="4">
    <source>
        <dbReference type="Proteomes" id="UP001214854"/>
    </source>
</evidence>
<keyword evidence="2" id="KW-0472">Membrane</keyword>
<evidence type="ECO:0000313" key="3">
    <source>
        <dbReference type="EMBL" id="MDC7684900.1"/>
    </source>
</evidence>
<keyword evidence="4" id="KW-1185">Reference proteome</keyword>
<reference evidence="3 4" key="1">
    <citation type="submission" date="2023-01" db="EMBL/GenBank/DDBJ databases">
        <title>Novel species of the genus Asticcacaulis isolated from rivers.</title>
        <authorList>
            <person name="Lu H."/>
        </authorList>
    </citation>
    <scope>NUCLEOTIDE SEQUENCE [LARGE SCALE GENOMIC DNA]</scope>
    <source>
        <strain evidence="3 4">BYS171W</strain>
    </source>
</reference>
<protein>
    <submittedName>
        <fullName evidence="3">Uncharacterized protein</fullName>
    </submittedName>
</protein>
<keyword evidence="2" id="KW-0812">Transmembrane</keyword>
<gene>
    <name evidence="3" type="ORF">PQU92_16570</name>
</gene>
<accession>A0ABT5HXU9</accession>
<organism evidence="3 4">
    <name type="scientific">Asticcacaulis aquaticus</name>
    <dbReference type="NCBI Taxonomy" id="2984212"/>
    <lineage>
        <taxon>Bacteria</taxon>
        <taxon>Pseudomonadati</taxon>
        <taxon>Pseudomonadota</taxon>
        <taxon>Alphaproteobacteria</taxon>
        <taxon>Caulobacterales</taxon>
        <taxon>Caulobacteraceae</taxon>
        <taxon>Asticcacaulis</taxon>
    </lineage>
</organism>
<proteinExistence type="predicted"/>
<dbReference type="Proteomes" id="UP001214854">
    <property type="component" value="Unassembled WGS sequence"/>
</dbReference>